<organism evidence="1 2">
    <name type="scientific">Planococcus rifietoensis</name>
    <dbReference type="NCBI Taxonomy" id="200991"/>
    <lineage>
        <taxon>Bacteria</taxon>
        <taxon>Bacillati</taxon>
        <taxon>Bacillota</taxon>
        <taxon>Bacilli</taxon>
        <taxon>Bacillales</taxon>
        <taxon>Caryophanaceae</taxon>
        <taxon>Planococcus</taxon>
    </lineage>
</organism>
<dbReference type="STRING" id="200991.AUC31_14290"/>
<dbReference type="PIRSF" id="PIRSF010386">
    <property type="entry name" value="RocB"/>
    <property type="match status" value="1"/>
</dbReference>
<sequence length="537" mass="61108">MTGLWGTPAQVRQLTEQLVGWESQGLTEGEVKFPERLKSKLMETEYFHKHPELVSLGEVNWERRYLTALYKHEKASRTVVLLSHFDTVAVHEYGDLAPLAYQPAELEKAFQKIKSEFKPEMQADLASGDYLFGRGIMDMKSGLAIHMALIERASLENWPVNIVLMSVPDEEVNSAGMRYGVSKLLDLERQYGLEYVLFLNGEPVFAKSPGDESQYIYTGSIGKIMPSALFYGKETHAGEPLAGMTSSYLSTYLTRKMEWNPAFSETVHGEETPLPVTLTQGDMKEEYSVQTPYRTKALYNVFTMERNAEDVMGIFEGLAKESAAECMEDYLALCEKVGMAPRVEEIRVLRYEELVEYAKEKFGLDYLNQLIRDTLMDPERDVRDKSFHIADILLLNCQELTPGIVLLFAPPYYPAVNSSEDPFIEKCVAHVTQDALERFELELEQVHFFNGISDLSYVNYEDTASGWVSYEKNTPVYGDQYSIPFQTMQQLKAPVLNIGPFGKDPHKRTERLHIKNAFEEIPEIIATLILHIGEQAD</sequence>
<name>A0A0U2J7N8_9BACL</name>
<dbReference type="Gene3D" id="3.40.630.10">
    <property type="entry name" value="Zn peptidases"/>
    <property type="match status" value="1"/>
</dbReference>
<dbReference type="Pfam" id="PF01546">
    <property type="entry name" value="Peptidase_M20"/>
    <property type="match status" value="1"/>
</dbReference>
<dbReference type="EMBL" id="CP013659">
    <property type="protein sequence ID" value="ALS76290.1"/>
    <property type="molecule type" value="Genomic_DNA"/>
</dbReference>
<evidence type="ECO:0000313" key="2">
    <source>
        <dbReference type="Proteomes" id="UP000067683"/>
    </source>
</evidence>
<keyword evidence="2" id="KW-1185">Reference proteome</keyword>
<protein>
    <submittedName>
        <fullName evidence="1">Amino acid degradation protein</fullName>
    </submittedName>
</protein>
<proteinExistence type="predicted"/>
<dbReference type="GO" id="GO:0016787">
    <property type="term" value="F:hydrolase activity"/>
    <property type="evidence" value="ECO:0007669"/>
    <property type="project" value="InterPro"/>
</dbReference>
<dbReference type="PANTHER" id="PTHR43808">
    <property type="entry name" value="ACETYLORNITHINE DEACETYLASE"/>
    <property type="match status" value="1"/>
</dbReference>
<gene>
    <name evidence="1" type="ORF">AUC31_14290</name>
</gene>
<dbReference type="Proteomes" id="UP000067683">
    <property type="component" value="Chromosome"/>
</dbReference>
<dbReference type="RefSeq" id="WP_058382992.1">
    <property type="nucleotide sequence ID" value="NZ_CP013659.2"/>
</dbReference>
<dbReference type="InterPro" id="IPR012166">
    <property type="entry name" value="Uncharacterised_RocB"/>
</dbReference>
<dbReference type="PANTHER" id="PTHR43808:SF27">
    <property type="entry name" value="PROTEIN ROCB"/>
    <property type="match status" value="1"/>
</dbReference>
<dbReference type="KEGG" id="prt:AUC31_14290"/>
<dbReference type="OrthoDB" id="9815360at2"/>
<dbReference type="AlphaFoldDB" id="A0A0U2J7N8"/>
<reference evidence="1" key="1">
    <citation type="submission" date="2016-01" db="EMBL/GenBank/DDBJ databases">
        <title>Complete genome of Planococcus rifietoensis type strain M8.</title>
        <authorList>
            <person name="See-Too W.S."/>
        </authorList>
    </citation>
    <scope>NUCLEOTIDE SEQUENCE [LARGE SCALE GENOMIC DNA]</scope>
    <source>
        <strain evidence="1">M8</strain>
    </source>
</reference>
<dbReference type="InterPro" id="IPR002933">
    <property type="entry name" value="Peptidase_M20"/>
</dbReference>
<dbReference type="InterPro" id="IPR050072">
    <property type="entry name" value="Peptidase_M20A"/>
</dbReference>
<dbReference type="SUPFAM" id="SSF53187">
    <property type="entry name" value="Zn-dependent exopeptidases"/>
    <property type="match status" value="1"/>
</dbReference>
<evidence type="ECO:0000313" key="1">
    <source>
        <dbReference type="EMBL" id="ALS76290.1"/>
    </source>
</evidence>
<accession>A0A0U2J7N8</accession>